<gene>
    <name evidence="1" type="ORF">HII30_21140</name>
</gene>
<dbReference type="InterPro" id="IPR021388">
    <property type="entry name" value="DUF3024"/>
</dbReference>
<name>A0A848MDI9_PAELE</name>
<dbReference type="Proteomes" id="UP000565468">
    <property type="component" value="Unassembled WGS sequence"/>
</dbReference>
<evidence type="ECO:0000313" key="2">
    <source>
        <dbReference type="Proteomes" id="UP000565468"/>
    </source>
</evidence>
<keyword evidence="2" id="KW-1185">Reference proteome</keyword>
<dbReference type="RefSeq" id="WP_169507032.1">
    <property type="nucleotide sequence ID" value="NZ_JABBPN010000037.1"/>
</dbReference>
<dbReference type="Pfam" id="PF11225">
    <property type="entry name" value="DUF3024"/>
    <property type="match status" value="1"/>
</dbReference>
<organism evidence="1 2">
    <name type="scientific">Paenibacillus lemnae</name>
    <dbReference type="NCBI Taxonomy" id="1330551"/>
    <lineage>
        <taxon>Bacteria</taxon>
        <taxon>Bacillati</taxon>
        <taxon>Bacillota</taxon>
        <taxon>Bacilli</taxon>
        <taxon>Bacillales</taxon>
        <taxon>Paenibacillaceae</taxon>
        <taxon>Paenibacillus</taxon>
    </lineage>
</organism>
<reference evidence="1 2" key="1">
    <citation type="submission" date="2020-04" db="EMBL/GenBank/DDBJ databases">
        <title>Paenibacillus algicola sp. nov., a novel marine bacterium producing alginate lyase.</title>
        <authorList>
            <person name="Huang H."/>
        </authorList>
    </citation>
    <scope>NUCLEOTIDE SEQUENCE [LARGE SCALE GENOMIC DNA]</scope>
    <source>
        <strain evidence="1 2">L7-75</strain>
    </source>
</reference>
<sequence>MDDFTKKRVMKIMDNYTKNKILKDLQNQLKLNYKIRGNNITLIEERPAFMSNQWVQLDIAQFRLDQGKWKIYWRDSKKKWHFIDDIQPDEDFEKQLNIVDNDNRGMFWG</sequence>
<protein>
    <submittedName>
        <fullName evidence="1">DUF3024 domain-containing protein</fullName>
    </submittedName>
</protein>
<accession>A0A848MDI9</accession>
<comment type="caution">
    <text evidence="1">The sequence shown here is derived from an EMBL/GenBank/DDBJ whole genome shotgun (WGS) entry which is preliminary data.</text>
</comment>
<proteinExistence type="predicted"/>
<dbReference type="EMBL" id="JABBPN010000037">
    <property type="protein sequence ID" value="NMO98261.1"/>
    <property type="molecule type" value="Genomic_DNA"/>
</dbReference>
<evidence type="ECO:0000313" key="1">
    <source>
        <dbReference type="EMBL" id="NMO98261.1"/>
    </source>
</evidence>
<dbReference type="AlphaFoldDB" id="A0A848MDI9"/>